<dbReference type="InterPro" id="IPR036770">
    <property type="entry name" value="Ankyrin_rpt-contain_sf"/>
</dbReference>
<dbReference type="EMBL" id="CDMZ01005749">
    <property type="protein sequence ID" value="CEM54028.1"/>
    <property type="molecule type" value="Genomic_DNA"/>
</dbReference>
<dbReference type="Gene3D" id="1.25.40.20">
    <property type="entry name" value="Ankyrin repeat-containing domain"/>
    <property type="match status" value="3"/>
</dbReference>
<dbReference type="Pfam" id="PF00023">
    <property type="entry name" value="Ank"/>
    <property type="match status" value="2"/>
</dbReference>
<dbReference type="InterPro" id="IPR050663">
    <property type="entry name" value="Ankyrin-SOCS_Box"/>
</dbReference>
<dbReference type="GO" id="GO:0000976">
    <property type="term" value="F:transcription cis-regulatory region binding"/>
    <property type="evidence" value="ECO:0007669"/>
    <property type="project" value="TreeGrafter"/>
</dbReference>
<dbReference type="SMART" id="SM00248">
    <property type="entry name" value="ANK"/>
    <property type="match status" value="7"/>
</dbReference>
<proteinExistence type="predicted"/>
<accession>A0A0G4IAC7</accession>
<dbReference type="Pfam" id="PF12796">
    <property type="entry name" value="Ank_2"/>
    <property type="match status" value="2"/>
</dbReference>
<feature type="repeat" description="ANK" evidence="3">
    <location>
        <begin position="345"/>
        <end position="377"/>
    </location>
</feature>
<name>A0A0G4IAC7_9ALVE</name>
<protein>
    <submittedName>
        <fullName evidence="5">Uncharacterized protein</fullName>
    </submittedName>
</protein>
<dbReference type="GO" id="GO:0045944">
    <property type="term" value="P:positive regulation of transcription by RNA polymerase II"/>
    <property type="evidence" value="ECO:0007669"/>
    <property type="project" value="TreeGrafter"/>
</dbReference>
<feature type="compositionally biased region" description="Low complexity" evidence="4">
    <location>
        <begin position="51"/>
        <end position="66"/>
    </location>
</feature>
<keyword evidence="1" id="KW-0677">Repeat</keyword>
<dbReference type="AlphaFoldDB" id="A0A0G4IAC7"/>
<gene>
    <name evidence="5" type="ORF">Cvel_12446</name>
</gene>
<evidence type="ECO:0000313" key="5">
    <source>
        <dbReference type="EMBL" id="CEM54028.1"/>
    </source>
</evidence>
<reference evidence="5" key="1">
    <citation type="submission" date="2014-11" db="EMBL/GenBank/DDBJ databases">
        <authorList>
            <person name="Otto D Thomas"/>
            <person name="Naeem Raeece"/>
        </authorList>
    </citation>
    <scope>NUCLEOTIDE SEQUENCE</scope>
</reference>
<dbReference type="VEuPathDB" id="CryptoDB:Cvel_12446"/>
<feature type="repeat" description="ANK" evidence="3">
    <location>
        <begin position="175"/>
        <end position="207"/>
    </location>
</feature>
<dbReference type="PANTHER" id="PTHR24193:SF121">
    <property type="entry name" value="ADA2A-CONTAINING COMPLEX COMPONENT 3, ISOFORM D"/>
    <property type="match status" value="1"/>
</dbReference>
<feature type="repeat" description="ANK" evidence="3">
    <location>
        <begin position="241"/>
        <end position="273"/>
    </location>
</feature>
<dbReference type="GO" id="GO:0005634">
    <property type="term" value="C:nucleus"/>
    <property type="evidence" value="ECO:0007669"/>
    <property type="project" value="TreeGrafter"/>
</dbReference>
<keyword evidence="2 3" id="KW-0040">ANK repeat</keyword>
<dbReference type="PANTHER" id="PTHR24193">
    <property type="entry name" value="ANKYRIN REPEAT PROTEIN"/>
    <property type="match status" value="1"/>
</dbReference>
<dbReference type="SUPFAM" id="SSF48403">
    <property type="entry name" value="Ankyrin repeat"/>
    <property type="match status" value="1"/>
</dbReference>
<feature type="repeat" description="ANK" evidence="3">
    <location>
        <begin position="208"/>
        <end position="240"/>
    </location>
</feature>
<feature type="region of interest" description="Disordered" evidence="4">
    <location>
        <begin position="40"/>
        <end position="72"/>
    </location>
</feature>
<evidence type="ECO:0000256" key="4">
    <source>
        <dbReference type="SAM" id="MobiDB-lite"/>
    </source>
</evidence>
<sequence length="451" mass="47915">MPGLRTFEQLTALRQELRGVSADLSVLVGIVQDMDRQLASVGPADGDASESPSPSLPLSSSQQPPQGHVSVLPTPESEIVAKLREAVKETKKAFRMEREKLIGLYYSLDVGSMPADVQLVIQSFKPVSPESVRDAVDAFLQTGGEKEKDDLSLYFKVGANIDGLVEREVPPHGKESMTALMHAASSGSLETVTMLTDAGADVEVRDPLGLCALHHAAVEGKADITRFLASRGADLNAKAAKGNAPLALAVCTGQTDTAALLVELGADVNAEDNDGTKAIHYAAKWNRRDCAEMLLNHNANVNEPNAKMFTPLLCCLDTGTLSDVTDTAQFLVSRGADVNYAIPDSGLSILHMAATVGSVNLATVLLNNGADMHVVTNESQSTALHCVACHMGQVAERLNPQKVVGFARLLIERGINVNATNWDGLTARTLALQSWPNGSPVYQFFAGLQGP</sequence>
<dbReference type="PhylomeDB" id="A0A0G4IAC7"/>
<dbReference type="PROSITE" id="PS50297">
    <property type="entry name" value="ANK_REP_REGION"/>
    <property type="match status" value="5"/>
</dbReference>
<feature type="repeat" description="ANK" evidence="3">
    <location>
        <begin position="274"/>
        <end position="306"/>
    </location>
</feature>
<dbReference type="PROSITE" id="PS50088">
    <property type="entry name" value="ANK_REPEAT"/>
    <property type="match status" value="5"/>
</dbReference>
<evidence type="ECO:0000256" key="3">
    <source>
        <dbReference type="PROSITE-ProRule" id="PRU00023"/>
    </source>
</evidence>
<evidence type="ECO:0000256" key="2">
    <source>
        <dbReference type="ARBA" id="ARBA00023043"/>
    </source>
</evidence>
<evidence type="ECO:0000256" key="1">
    <source>
        <dbReference type="ARBA" id="ARBA00022737"/>
    </source>
</evidence>
<dbReference type="InterPro" id="IPR002110">
    <property type="entry name" value="Ankyrin_rpt"/>
</dbReference>
<organism evidence="5">
    <name type="scientific">Chromera velia CCMP2878</name>
    <dbReference type="NCBI Taxonomy" id="1169474"/>
    <lineage>
        <taxon>Eukaryota</taxon>
        <taxon>Sar</taxon>
        <taxon>Alveolata</taxon>
        <taxon>Colpodellida</taxon>
        <taxon>Chromeraceae</taxon>
        <taxon>Chromera</taxon>
    </lineage>
</organism>